<dbReference type="GO" id="GO:0003700">
    <property type="term" value="F:DNA-binding transcription factor activity"/>
    <property type="evidence" value="ECO:0007669"/>
    <property type="project" value="InterPro"/>
</dbReference>
<gene>
    <name evidence="2" type="ORF">BDV29DRAFT_32672</name>
</gene>
<dbReference type="PANTHER" id="PTHR23225">
    <property type="entry name" value="ZINC FINGER PROTEIN"/>
    <property type="match status" value="1"/>
</dbReference>
<reference evidence="2 3" key="1">
    <citation type="submission" date="2019-04" db="EMBL/GenBank/DDBJ databases">
        <title>Friends and foes A comparative genomics study of 23 Aspergillus species from section Flavi.</title>
        <authorList>
            <consortium name="DOE Joint Genome Institute"/>
            <person name="Kjaerbolling I."/>
            <person name="Vesth T."/>
            <person name="Frisvad J.C."/>
            <person name="Nybo J.L."/>
            <person name="Theobald S."/>
            <person name="Kildgaard S."/>
            <person name="Isbrandt T."/>
            <person name="Kuo A."/>
            <person name="Sato A."/>
            <person name="Lyhne E.K."/>
            <person name="Kogle M.E."/>
            <person name="Wiebenga A."/>
            <person name="Kun R.S."/>
            <person name="Lubbers R.J."/>
            <person name="Makela M.R."/>
            <person name="Barry K."/>
            <person name="Chovatia M."/>
            <person name="Clum A."/>
            <person name="Daum C."/>
            <person name="Haridas S."/>
            <person name="He G."/>
            <person name="LaButti K."/>
            <person name="Lipzen A."/>
            <person name="Mondo S."/>
            <person name="Riley R."/>
            <person name="Salamov A."/>
            <person name="Simmons B.A."/>
            <person name="Magnuson J.K."/>
            <person name="Henrissat B."/>
            <person name="Mortensen U.H."/>
            <person name="Larsen T.O."/>
            <person name="Devries R.P."/>
            <person name="Grigoriev I.V."/>
            <person name="Machida M."/>
            <person name="Baker S.E."/>
            <person name="Andersen M.R."/>
        </authorList>
    </citation>
    <scope>NUCLEOTIDE SEQUENCE [LARGE SCALE GENOMIC DNA]</scope>
    <source>
        <strain evidence="2 3">CBS 151.66</strain>
    </source>
</reference>
<keyword evidence="3" id="KW-1185">Reference proteome</keyword>
<dbReference type="AlphaFoldDB" id="A0A5N5WPR8"/>
<evidence type="ECO:0000313" key="2">
    <source>
        <dbReference type="EMBL" id="KAB8070536.1"/>
    </source>
</evidence>
<dbReference type="EMBL" id="ML732299">
    <property type="protein sequence ID" value="KAB8070536.1"/>
    <property type="molecule type" value="Genomic_DNA"/>
</dbReference>
<proteinExistence type="predicted"/>
<evidence type="ECO:0008006" key="4">
    <source>
        <dbReference type="Google" id="ProtNLM"/>
    </source>
</evidence>
<dbReference type="InterPro" id="IPR039970">
    <property type="entry name" value="TF_Grauzone"/>
</dbReference>
<dbReference type="PANTHER" id="PTHR23225:SF2">
    <property type="entry name" value="AT09679P-RELATED"/>
    <property type="match status" value="1"/>
</dbReference>
<feature type="compositionally biased region" description="Basic and acidic residues" evidence="1">
    <location>
        <begin position="238"/>
        <end position="252"/>
    </location>
</feature>
<dbReference type="OrthoDB" id="5388486at2759"/>
<evidence type="ECO:0000256" key="1">
    <source>
        <dbReference type="SAM" id="MobiDB-lite"/>
    </source>
</evidence>
<protein>
    <recommendedName>
        <fullName evidence="4">C2H2-type domain-containing protein</fullName>
    </recommendedName>
</protein>
<sequence>MDDSRTLPDLTHYTNLAMQDYELFPELDSFADPVVYRRTTELQRQLNSGEHTTKDPWYHSSVPLSNPTLELVSTGSGPNMDGTVYPMMSDISSPYSGDISSPGCESPPSHSSSWWNMGCYMSPPSSCADSMLPPDYWGPSSPGPSASVVSSVAPSQIEHSYPIPIPIAESELDPELRLLSEPIQTCDTHLYQHDELSAVDETPRYRRPQHASVQEPITFPTRPRQPATPPCVQTKGTRPKDGVKKNSGKKEPLGPVPTRVRQAAAKAKGRRVARPRRTFLCSFSRYGCTSSFGSKNEWKRHVASQHLQLGFYRCDLGQCNVHNLNQTISTPNDFNRKDLFTQHQRRMHAPWPKSGVATEEQKLAFDATLDEVRTRCWREQRLAPPRSHCGFCREEFAGPQSWNKRMEHVGRHYEKADVPLDTEAEDIALRDWAIQEGIVRWAGGKWKLTSHCEE</sequence>
<evidence type="ECO:0000313" key="3">
    <source>
        <dbReference type="Proteomes" id="UP000326565"/>
    </source>
</evidence>
<feature type="region of interest" description="Disordered" evidence="1">
    <location>
        <begin position="200"/>
        <end position="271"/>
    </location>
</feature>
<accession>A0A5N5WPR8</accession>
<organism evidence="2 3">
    <name type="scientific">Aspergillus leporis</name>
    <dbReference type="NCBI Taxonomy" id="41062"/>
    <lineage>
        <taxon>Eukaryota</taxon>
        <taxon>Fungi</taxon>
        <taxon>Dikarya</taxon>
        <taxon>Ascomycota</taxon>
        <taxon>Pezizomycotina</taxon>
        <taxon>Eurotiomycetes</taxon>
        <taxon>Eurotiomycetidae</taxon>
        <taxon>Eurotiales</taxon>
        <taxon>Aspergillaceae</taxon>
        <taxon>Aspergillus</taxon>
        <taxon>Aspergillus subgen. Circumdati</taxon>
    </lineage>
</organism>
<name>A0A5N5WPR8_9EURO</name>
<dbReference type="Proteomes" id="UP000326565">
    <property type="component" value="Unassembled WGS sequence"/>
</dbReference>